<dbReference type="Proteomes" id="UP000018444">
    <property type="component" value="Unassembled WGS sequence"/>
</dbReference>
<sequence length="58" mass="6479">MQVLKTKLSRPSMLNGRAMQRPQLLSQIVDYCQSSLVFIHAAAGYGKTTLMHQLSESI</sequence>
<proteinExistence type="predicted"/>
<dbReference type="EMBL" id="APPZ01000007">
    <property type="protein sequence ID" value="ENV72939.1"/>
    <property type="molecule type" value="Genomic_DNA"/>
</dbReference>
<accession>N9CR00</accession>
<dbReference type="GeneID" id="68701656"/>
<organism evidence="1 2">
    <name type="scientific">Acinetobacter johnsonii ANC 3681</name>
    <dbReference type="NCBI Taxonomy" id="1217662"/>
    <lineage>
        <taxon>Bacteria</taxon>
        <taxon>Pseudomonadati</taxon>
        <taxon>Pseudomonadota</taxon>
        <taxon>Gammaproteobacteria</taxon>
        <taxon>Moraxellales</taxon>
        <taxon>Moraxellaceae</taxon>
        <taxon>Acinetobacter</taxon>
    </lineage>
</organism>
<protein>
    <submittedName>
        <fullName evidence="1">Uncharacterized protein</fullName>
    </submittedName>
</protein>
<dbReference type="RefSeq" id="WP_004982625.1">
    <property type="nucleotide sequence ID" value="NZ_KB849705.1"/>
</dbReference>
<gene>
    <name evidence="1" type="ORF">F946_02424</name>
</gene>
<evidence type="ECO:0000313" key="1">
    <source>
        <dbReference type="EMBL" id="ENV72939.1"/>
    </source>
</evidence>
<dbReference type="AlphaFoldDB" id="N9CR00"/>
<evidence type="ECO:0000313" key="2">
    <source>
        <dbReference type="Proteomes" id="UP000018444"/>
    </source>
</evidence>
<comment type="caution">
    <text evidence="1">The sequence shown here is derived from an EMBL/GenBank/DDBJ whole genome shotgun (WGS) entry which is preliminary data.</text>
</comment>
<dbReference type="HOGENOM" id="CLU_2968798_0_0_6"/>
<name>N9CR00_ACIJO</name>
<reference evidence="1 2" key="1">
    <citation type="submission" date="2013-02" db="EMBL/GenBank/DDBJ databases">
        <title>The Genome Sequence of Acinetobacter johnsonii ANC 3681.</title>
        <authorList>
            <consortium name="The Broad Institute Genome Sequencing Platform"/>
            <consortium name="The Broad Institute Genome Sequencing Center for Infectious Disease"/>
            <person name="Cerqueira G."/>
            <person name="Feldgarden M."/>
            <person name="Courvalin P."/>
            <person name="Perichon B."/>
            <person name="Grillot-Courvalin C."/>
            <person name="Clermont D."/>
            <person name="Rocha E."/>
            <person name="Yoon E.-J."/>
            <person name="Nemec A."/>
            <person name="Walker B."/>
            <person name="Young S.K."/>
            <person name="Zeng Q."/>
            <person name="Gargeya S."/>
            <person name="Fitzgerald M."/>
            <person name="Haas B."/>
            <person name="Abouelleil A."/>
            <person name="Alvarado L."/>
            <person name="Arachchi H.M."/>
            <person name="Berlin A.M."/>
            <person name="Chapman S.B."/>
            <person name="Dewar J."/>
            <person name="Goldberg J."/>
            <person name="Griggs A."/>
            <person name="Gujja S."/>
            <person name="Hansen M."/>
            <person name="Howarth C."/>
            <person name="Imamovic A."/>
            <person name="Larimer J."/>
            <person name="McCowan C."/>
            <person name="Murphy C."/>
            <person name="Neiman D."/>
            <person name="Pearson M."/>
            <person name="Priest M."/>
            <person name="Roberts A."/>
            <person name="Saif S."/>
            <person name="Shea T."/>
            <person name="Sisk P."/>
            <person name="Sykes S."/>
            <person name="Wortman J."/>
            <person name="Nusbaum C."/>
            <person name="Birren B."/>
        </authorList>
    </citation>
    <scope>NUCLEOTIDE SEQUENCE [LARGE SCALE GENOMIC DNA]</scope>
    <source>
        <strain evidence="1 2">ANC 3681</strain>
    </source>
</reference>
<dbReference type="PATRIC" id="fig|1217662.4.peg.2351"/>